<dbReference type="InterPro" id="IPR001314">
    <property type="entry name" value="Peptidase_S1A"/>
</dbReference>
<keyword evidence="2" id="KW-0378">Hydrolase</keyword>
<evidence type="ECO:0000256" key="4">
    <source>
        <dbReference type="SAM" id="MobiDB-lite"/>
    </source>
</evidence>
<evidence type="ECO:0000313" key="7">
    <source>
        <dbReference type="Proteomes" id="UP001381693"/>
    </source>
</evidence>
<keyword evidence="7" id="KW-1185">Reference proteome</keyword>
<feature type="compositionally biased region" description="Low complexity" evidence="4">
    <location>
        <begin position="419"/>
        <end position="434"/>
    </location>
</feature>
<evidence type="ECO:0000313" key="6">
    <source>
        <dbReference type="EMBL" id="KAK7086856.1"/>
    </source>
</evidence>
<dbReference type="AlphaFoldDB" id="A0AAN9AHB5"/>
<feature type="non-terminal residue" evidence="6">
    <location>
        <position position="1"/>
    </location>
</feature>
<feature type="compositionally biased region" description="Low complexity" evidence="4">
    <location>
        <begin position="84"/>
        <end position="100"/>
    </location>
</feature>
<feature type="region of interest" description="Disordered" evidence="4">
    <location>
        <begin position="415"/>
        <end position="448"/>
    </location>
</feature>
<dbReference type="InterPro" id="IPR009003">
    <property type="entry name" value="Peptidase_S1_PA"/>
</dbReference>
<dbReference type="Pfam" id="PF00089">
    <property type="entry name" value="Trypsin"/>
    <property type="match status" value="1"/>
</dbReference>
<dbReference type="Proteomes" id="UP001381693">
    <property type="component" value="Unassembled WGS sequence"/>
</dbReference>
<dbReference type="GO" id="GO:0004252">
    <property type="term" value="F:serine-type endopeptidase activity"/>
    <property type="evidence" value="ECO:0007669"/>
    <property type="project" value="InterPro"/>
</dbReference>
<protein>
    <submittedName>
        <fullName evidence="6">Suppressor of tumorigenicity 14 protein</fullName>
    </submittedName>
</protein>
<evidence type="ECO:0000256" key="2">
    <source>
        <dbReference type="ARBA" id="ARBA00022801"/>
    </source>
</evidence>
<evidence type="ECO:0000259" key="5">
    <source>
        <dbReference type="PROSITE" id="PS50240"/>
    </source>
</evidence>
<feature type="region of interest" description="Disordered" evidence="4">
    <location>
        <begin position="171"/>
        <end position="234"/>
    </location>
</feature>
<dbReference type="GO" id="GO:0006508">
    <property type="term" value="P:proteolysis"/>
    <property type="evidence" value="ECO:0007669"/>
    <property type="project" value="UniProtKB-KW"/>
</dbReference>
<dbReference type="FunFam" id="2.40.10.10:FF:000068">
    <property type="entry name" value="transmembrane protease serine 2"/>
    <property type="match status" value="1"/>
</dbReference>
<dbReference type="PANTHER" id="PTHR24252:SF17">
    <property type="entry name" value="SUPPRESSOR OF TUMORIGENICITY 14 PROTEIN HOMOLOG-RELATED"/>
    <property type="match status" value="1"/>
</dbReference>
<feature type="compositionally biased region" description="Polar residues" evidence="4">
    <location>
        <begin position="293"/>
        <end position="310"/>
    </location>
</feature>
<evidence type="ECO:0000256" key="3">
    <source>
        <dbReference type="ARBA" id="ARBA00023157"/>
    </source>
</evidence>
<feature type="compositionally biased region" description="Polar residues" evidence="4">
    <location>
        <begin position="122"/>
        <end position="136"/>
    </location>
</feature>
<dbReference type="PANTHER" id="PTHR24252">
    <property type="entry name" value="ACROSIN-RELATED"/>
    <property type="match status" value="1"/>
</dbReference>
<dbReference type="EMBL" id="JAXCGZ010000064">
    <property type="protein sequence ID" value="KAK7086856.1"/>
    <property type="molecule type" value="Genomic_DNA"/>
</dbReference>
<feature type="region of interest" description="Disordered" evidence="4">
    <location>
        <begin position="1"/>
        <end position="154"/>
    </location>
</feature>
<dbReference type="PROSITE" id="PS50240">
    <property type="entry name" value="TRYPSIN_DOM"/>
    <property type="match status" value="1"/>
</dbReference>
<name>A0AAN9AHB5_HALRR</name>
<evidence type="ECO:0000256" key="1">
    <source>
        <dbReference type="ARBA" id="ARBA00022670"/>
    </source>
</evidence>
<proteinExistence type="predicted"/>
<feature type="compositionally biased region" description="Polar residues" evidence="4">
    <location>
        <begin position="52"/>
        <end position="83"/>
    </location>
</feature>
<organism evidence="6 7">
    <name type="scientific">Halocaridina rubra</name>
    <name type="common">Hawaiian red shrimp</name>
    <dbReference type="NCBI Taxonomy" id="373956"/>
    <lineage>
        <taxon>Eukaryota</taxon>
        <taxon>Metazoa</taxon>
        <taxon>Ecdysozoa</taxon>
        <taxon>Arthropoda</taxon>
        <taxon>Crustacea</taxon>
        <taxon>Multicrustacea</taxon>
        <taxon>Malacostraca</taxon>
        <taxon>Eumalacostraca</taxon>
        <taxon>Eucarida</taxon>
        <taxon>Decapoda</taxon>
        <taxon>Pleocyemata</taxon>
        <taxon>Caridea</taxon>
        <taxon>Atyoidea</taxon>
        <taxon>Atyidae</taxon>
        <taxon>Halocaridina</taxon>
    </lineage>
</organism>
<dbReference type="SUPFAM" id="SSF50494">
    <property type="entry name" value="Trypsin-like serine proteases"/>
    <property type="match status" value="1"/>
</dbReference>
<comment type="caution">
    <text evidence="6">The sequence shown here is derived from an EMBL/GenBank/DDBJ whole genome shotgun (WGS) entry which is preliminary data.</text>
</comment>
<accession>A0AAN9AHB5</accession>
<keyword evidence="3" id="KW-1015">Disulfide bond</keyword>
<sequence length="611" mass="65324">FYFGSCCKLTDSRPPTPEVTSVITSVPPTMSMGMKPGGSGSQYMDVDDLESPKNTSSVDEQPPTSVQPPITGQNESGTSNTVSEDTGGQTPTEGQTPTGDKTPVDIQPVTEQAPAGGDISNDDQNSTNSVDVSVETSPGEETLPEEQSPSINQSTIAPIDVKPAAAGEISNQTSLDGNTTNDGDTHTPSAEGEGNIGEMLPEIPSTSTKMPDKESSETLPMTTGISTAVDPKPTLTEITSPGITDDVSSSPPVHVPAPTTISEIEEENGKPNTQTTSSTMGSILPIIAPETEPPNTNNGSALTQKPPTDSTATITIEVETTTRQDFESIIIAIDTTTENKADEKYTTTIIPEITTTDPVTTDNSNIAEEIPTTTFPPSEVITEFTTPTVGSVEEITTFPPSPVTGKPTNRPIIFPGIQSTDMTPSTPSSTITTDIPEKTEPEGMTTTVKPGVSEETEIPEITTVTYNVTESTKEEVMFPSTTPSADQDLLHRLNTSDFKAVCGSPVFPTKRIVGGSEATFGEWPWQVSLRQWRSVTFLHKCGAALLNNNWAITAAHCVEKSQPEELLLRLGEFDLERSNEPYPFVERKVQIVATHPQFDPRTFEYDLALLR</sequence>
<feature type="region of interest" description="Disordered" evidence="4">
    <location>
        <begin position="286"/>
        <end position="310"/>
    </location>
</feature>
<dbReference type="PRINTS" id="PR00722">
    <property type="entry name" value="CHYMOTRYPSIN"/>
</dbReference>
<feature type="compositionally biased region" description="Polar residues" evidence="4">
    <location>
        <begin position="145"/>
        <end position="154"/>
    </location>
</feature>
<dbReference type="Gene3D" id="2.40.10.10">
    <property type="entry name" value="Trypsin-like serine proteases"/>
    <property type="match status" value="1"/>
</dbReference>
<feature type="compositionally biased region" description="Polar residues" evidence="4">
    <location>
        <begin position="217"/>
        <end position="226"/>
    </location>
</feature>
<feature type="domain" description="Peptidase S1" evidence="5">
    <location>
        <begin position="512"/>
        <end position="611"/>
    </location>
</feature>
<dbReference type="InterPro" id="IPR043504">
    <property type="entry name" value="Peptidase_S1_PA_chymotrypsin"/>
</dbReference>
<dbReference type="InterPro" id="IPR018114">
    <property type="entry name" value="TRYPSIN_HIS"/>
</dbReference>
<keyword evidence="1" id="KW-0645">Protease</keyword>
<dbReference type="PROSITE" id="PS00134">
    <property type="entry name" value="TRYPSIN_HIS"/>
    <property type="match status" value="1"/>
</dbReference>
<reference evidence="6 7" key="1">
    <citation type="submission" date="2023-11" db="EMBL/GenBank/DDBJ databases">
        <title>Halocaridina rubra genome assembly.</title>
        <authorList>
            <person name="Smith C."/>
        </authorList>
    </citation>
    <scope>NUCLEOTIDE SEQUENCE [LARGE SCALE GENOMIC DNA]</scope>
    <source>
        <strain evidence="6">EP-1</strain>
        <tissue evidence="6">Whole</tissue>
    </source>
</reference>
<dbReference type="InterPro" id="IPR001254">
    <property type="entry name" value="Trypsin_dom"/>
</dbReference>
<gene>
    <name evidence="6" type="primary">ST14</name>
    <name evidence="6" type="ORF">SK128_027214</name>
</gene>